<dbReference type="AlphaFoldDB" id="A0A934VWB8"/>
<dbReference type="GO" id="GO:0009055">
    <property type="term" value="F:electron transfer activity"/>
    <property type="evidence" value="ECO:0007669"/>
    <property type="project" value="InterPro"/>
</dbReference>
<dbReference type="GO" id="GO:0016787">
    <property type="term" value="F:hydrolase activity"/>
    <property type="evidence" value="ECO:0007669"/>
    <property type="project" value="InterPro"/>
</dbReference>
<dbReference type="InterPro" id="IPR009056">
    <property type="entry name" value="Cyt_c-like_dom"/>
</dbReference>
<sequence length="1018" mass="113217">MFLLFFLCFSVVRAESDWKSLTPDQWKGDPKLWHVEGDVIVGEAKEGELKANTFFIWQGGQPGDFELTAEARVMGNNSGIQYRSKPVDGVDFGLAGYQMDMHPNQPYVGMLYEERGRGILCERGNKVERTASGESKKLADLPRPDITLDQWNTYRIVARGNVVQHYINGELETEFHDDEPGKSEPKGLLGLQLHAGPGMKVEFRNIKMREFGAESDKTEATEKPDDSTGGIDASNSGIKVAAGFKLEKLMDVPQGQGSWVSITVDGEGRFIVSDQYGKIYRIGKDAKSVPLDLEIGGAHGLLWHDGYLYVTVNESEGGQSGVWRAKETSDGYQKAELLKAINGRGEHGPHSLVASPDGKWIYVVAGNHTDLPEMDSYIPSRAWGEDQLLPRNPDGRGHARDRMAPGGWIARFRPDGKNWELYAIGFRNTFDIAFNTNGDLFAYDADMEWDFGMPWYRPTRICYVVPGADFGWRNGTGKWPAYYEDSMPPVLEIGPGSPTGFVSGKGLKFPARYQNALFAMDWTFATIRAIYLRPDGAGYESKSEEIVAGAGLPLTDAVAGPDGKLYFTVGGRRTGSSLWRLSYVGKASTAPVAYSEGKPEEKESALDLWKDLGSNDRILRLKARLGLEQIPASQWSNRLARETDTWRIIDSVIALARVAPDKSKKEVWDALFRAKWSEFNEEQKLGYLRAVGLVCIRIGAPDAEQREKLLTTLNPEFPSGEADLDAELCRMLCYLQAPGIIDRTLLLMENAPPPVKPDWMEIVARNKEYGRDIINMMASYPPTAPIHYAYCLRVVKGPWTAEETQRLANWFSTLDNKSGGLSFKPFMDQFRRDFQENIPDFGDKAPQKSVQLHELPPIEGPGRAWTADEIVALAKEGLTGRDKHHGRKMFEGSMCSTCHRFDGQGGGSGPDLSTVGGRFSVHDLADAMIEPSKVVSDQYAFDKIIKKDGGVVIGKILNEKDEILIIAANPFDMSQTMELSRAEVKEITKSDMSPMPAGLINRMNPEEMKDFLAYLLAK</sequence>
<proteinExistence type="predicted"/>
<reference evidence="7" key="1">
    <citation type="submission" date="2021-01" db="EMBL/GenBank/DDBJ databases">
        <title>Modified the classification status of verrucomicrobia.</title>
        <authorList>
            <person name="Feng X."/>
        </authorList>
    </citation>
    <scope>NUCLEOTIDE SEQUENCE</scope>
    <source>
        <strain evidence="7">KCTC 22041</strain>
    </source>
</reference>
<dbReference type="Pfam" id="PF00034">
    <property type="entry name" value="Cytochrom_C"/>
    <property type="match status" value="1"/>
</dbReference>
<dbReference type="InterPro" id="IPR036909">
    <property type="entry name" value="Cyt_c-like_dom_sf"/>
</dbReference>
<evidence type="ECO:0000256" key="3">
    <source>
        <dbReference type="ARBA" id="ARBA00023004"/>
    </source>
</evidence>
<dbReference type="InterPro" id="IPR010496">
    <property type="entry name" value="AL/BT2_dom"/>
</dbReference>
<keyword evidence="1 4" id="KW-0349">Heme</keyword>
<evidence type="ECO:0000256" key="4">
    <source>
        <dbReference type="PROSITE-ProRule" id="PRU00433"/>
    </source>
</evidence>
<evidence type="ECO:0000256" key="2">
    <source>
        <dbReference type="ARBA" id="ARBA00022723"/>
    </source>
</evidence>
<dbReference type="RefSeq" id="WP_200269989.1">
    <property type="nucleotide sequence ID" value="NZ_JAENIJ010000012.1"/>
</dbReference>
<name>A0A934VWB8_9BACT</name>
<dbReference type="PROSITE" id="PS51007">
    <property type="entry name" value="CYTC"/>
    <property type="match status" value="1"/>
</dbReference>
<dbReference type="Gene3D" id="2.60.120.560">
    <property type="entry name" value="Exo-inulinase, domain 1"/>
    <property type="match status" value="1"/>
</dbReference>
<dbReference type="GO" id="GO:0046872">
    <property type="term" value="F:metal ion binding"/>
    <property type="evidence" value="ECO:0007669"/>
    <property type="project" value="UniProtKB-KW"/>
</dbReference>
<dbReference type="GO" id="GO:0020037">
    <property type="term" value="F:heme binding"/>
    <property type="evidence" value="ECO:0007669"/>
    <property type="project" value="InterPro"/>
</dbReference>
<organism evidence="7 8">
    <name type="scientific">Luteolibacter pohnpeiensis</name>
    <dbReference type="NCBI Taxonomy" id="454153"/>
    <lineage>
        <taxon>Bacteria</taxon>
        <taxon>Pseudomonadati</taxon>
        <taxon>Verrucomicrobiota</taxon>
        <taxon>Verrucomicrobiia</taxon>
        <taxon>Verrucomicrobiales</taxon>
        <taxon>Verrucomicrobiaceae</taxon>
        <taxon>Luteolibacter</taxon>
    </lineage>
</organism>
<evidence type="ECO:0000256" key="5">
    <source>
        <dbReference type="SAM" id="MobiDB-lite"/>
    </source>
</evidence>
<gene>
    <name evidence="7" type="ORF">JIN85_09510</name>
</gene>
<accession>A0A934VWB8</accession>
<keyword evidence="2 4" id="KW-0479">Metal-binding</keyword>
<dbReference type="SUPFAM" id="SSF50952">
    <property type="entry name" value="Soluble quinoprotein glucose dehydrogenase"/>
    <property type="match status" value="1"/>
</dbReference>
<keyword evidence="8" id="KW-1185">Reference proteome</keyword>
<dbReference type="InterPro" id="IPR011042">
    <property type="entry name" value="6-blade_b-propeller_TolB-like"/>
</dbReference>
<dbReference type="Gene3D" id="1.10.760.10">
    <property type="entry name" value="Cytochrome c-like domain"/>
    <property type="match status" value="1"/>
</dbReference>
<feature type="region of interest" description="Disordered" evidence="5">
    <location>
        <begin position="212"/>
        <end position="234"/>
    </location>
</feature>
<evidence type="ECO:0000313" key="8">
    <source>
        <dbReference type="Proteomes" id="UP000603141"/>
    </source>
</evidence>
<dbReference type="InterPro" id="IPR011041">
    <property type="entry name" value="Quinoprot_gluc/sorb_DH_b-prop"/>
</dbReference>
<dbReference type="PANTHER" id="PTHR33546">
    <property type="entry name" value="LARGE, MULTIFUNCTIONAL SECRETED PROTEIN-RELATED"/>
    <property type="match status" value="1"/>
</dbReference>
<evidence type="ECO:0000259" key="6">
    <source>
        <dbReference type="PROSITE" id="PS51007"/>
    </source>
</evidence>
<evidence type="ECO:0000313" key="7">
    <source>
        <dbReference type="EMBL" id="MBK1882653.1"/>
    </source>
</evidence>
<feature type="domain" description="Cytochrome c" evidence="6">
    <location>
        <begin position="881"/>
        <end position="1018"/>
    </location>
</feature>
<dbReference type="Pfam" id="PF06439">
    <property type="entry name" value="3keto-disac_hyd"/>
    <property type="match status" value="1"/>
</dbReference>
<dbReference type="PANTHER" id="PTHR33546:SF1">
    <property type="entry name" value="LARGE, MULTIFUNCTIONAL SECRETED PROTEIN"/>
    <property type="match status" value="1"/>
</dbReference>
<dbReference type="EMBL" id="JAENIJ010000012">
    <property type="protein sequence ID" value="MBK1882653.1"/>
    <property type="molecule type" value="Genomic_DNA"/>
</dbReference>
<evidence type="ECO:0000256" key="1">
    <source>
        <dbReference type="ARBA" id="ARBA00022617"/>
    </source>
</evidence>
<protein>
    <submittedName>
        <fullName evidence="7">DUF1080 domain-containing protein</fullName>
    </submittedName>
</protein>
<dbReference type="InterPro" id="IPR013427">
    <property type="entry name" value="Haem-bd_dom_put"/>
</dbReference>
<keyword evidence="3 4" id="KW-0408">Iron</keyword>
<dbReference type="Proteomes" id="UP000603141">
    <property type="component" value="Unassembled WGS sequence"/>
</dbReference>
<dbReference type="Gene3D" id="2.120.10.30">
    <property type="entry name" value="TolB, C-terminal domain"/>
    <property type="match status" value="1"/>
</dbReference>
<dbReference type="NCBIfam" id="TIGR02603">
    <property type="entry name" value="CxxCH_TIGR02603"/>
    <property type="match status" value="1"/>
</dbReference>
<feature type="compositionally biased region" description="Basic and acidic residues" evidence="5">
    <location>
        <begin position="212"/>
        <end position="226"/>
    </location>
</feature>
<comment type="caution">
    <text evidence="7">The sequence shown here is derived from an EMBL/GenBank/DDBJ whole genome shotgun (WGS) entry which is preliminary data.</text>
</comment>
<dbReference type="SUPFAM" id="SSF46626">
    <property type="entry name" value="Cytochrome c"/>
    <property type="match status" value="1"/>
</dbReference>